<sequence>MSIGKKNNTISIIGCGWLGLPLAKKLIENGFDIKGSTTSENKLKELDKLGITSFLIRLNETKIEGDIFEFLNNSETLIINIPPGLRRNPNKNHVLEIKQLVKFIEKSSIKNVLYISSTSVYNNDSKFPIITEKTKPNAISNSGKQLIEIENILKNNSVFNTTILRFAGLFDQDRHPGKILSGRKHILNPEAPVNLIHKNDCISIIAQLIEKDFWNEEFNACYPNHPTKEQYYKQYCQAHNLELPKYNREKVSTGKKIDASKLAQLLKYDYKTGL</sequence>
<evidence type="ECO:0000313" key="2">
    <source>
        <dbReference type="EMBL" id="GGI56432.1"/>
    </source>
</evidence>
<dbReference type="EMBL" id="BMDQ01000001">
    <property type="protein sequence ID" value="GGI56432.1"/>
    <property type="molecule type" value="Genomic_DNA"/>
</dbReference>
<keyword evidence="3" id="KW-1185">Reference proteome</keyword>
<organism evidence="2 3">
    <name type="scientific">Winogradskyella haliclonae</name>
    <dbReference type="NCBI Taxonomy" id="2048558"/>
    <lineage>
        <taxon>Bacteria</taxon>
        <taxon>Pseudomonadati</taxon>
        <taxon>Bacteroidota</taxon>
        <taxon>Flavobacteriia</taxon>
        <taxon>Flavobacteriales</taxon>
        <taxon>Flavobacteriaceae</taxon>
        <taxon>Winogradskyella</taxon>
    </lineage>
</organism>
<evidence type="ECO:0000313" key="3">
    <source>
        <dbReference type="Proteomes" id="UP000624701"/>
    </source>
</evidence>
<dbReference type="Gene3D" id="3.40.50.720">
    <property type="entry name" value="NAD(P)-binding Rossmann-like Domain"/>
    <property type="match status" value="1"/>
</dbReference>
<accession>A0ABQ2BVC6</accession>
<dbReference type="InterPro" id="IPR016040">
    <property type="entry name" value="NAD(P)-bd_dom"/>
</dbReference>
<dbReference type="Pfam" id="PF13460">
    <property type="entry name" value="NAD_binding_10"/>
    <property type="match status" value="1"/>
</dbReference>
<protein>
    <submittedName>
        <fullName evidence="2">Epimerase</fullName>
    </submittedName>
</protein>
<dbReference type="Proteomes" id="UP000624701">
    <property type="component" value="Unassembled WGS sequence"/>
</dbReference>
<dbReference type="RefSeq" id="WP_188373349.1">
    <property type="nucleotide sequence ID" value="NZ_BMDQ01000001.1"/>
</dbReference>
<dbReference type="InterPro" id="IPR036291">
    <property type="entry name" value="NAD(P)-bd_dom_sf"/>
</dbReference>
<gene>
    <name evidence="2" type="primary">yeeZ</name>
    <name evidence="2" type="ORF">GCM10011444_07410</name>
</gene>
<dbReference type="SUPFAM" id="SSF51735">
    <property type="entry name" value="NAD(P)-binding Rossmann-fold domains"/>
    <property type="match status" value="1"/>
</dbReference>
<proteinExistence type="predicted"/>
<dbReference type="PANTHER" id="PTHR48079:SF6">
    <property type="entry name" value="NAD(P)-BINDING DOMAIN-CONTAINING PROTEIN-RELATED"/>
    <property type="match status" value="1"/>
</dbReference>
<evidence type="ECO:0000259" key="1">
    <source>
        <dbReference type="Pfam" id="PF13460"/>
    </source>
</evidence>
<reference evidence="3" key="1">
    <citation type="journal article" date="2019" name="Int. J. Syst. Evol. Microbiol.">
        <title>The Global Catalogue of Microorganisms (GCM) 10K type strain sequencing project: providing services to taxonomists for standard genome sequencing and annotation.</title>
        <authorList>
            <consortium name="The Broad Institute Genomics Platform"/>
            <consortium name="The Broad Institute Genome Sequencing Center for Infectious Disease"/>
            <person name="Wu L."/>
            <person name="Ma J."/>
        </authorList>
    </citation>
    <scope>NUCLEOTIDE SEQUENCE [LARGE SCALE GENOMIC DNA]</scope>
    <source>
        <strain evidence="3">CCM 8681</strain>
    </source>
</reference>
<dbReference type="PANTHER" id="PTHR48079">
    <property type="entry name" value="PROTEIN YEEZ"/>
    <property type="match status" value="1"/>
</dbReference>
<name>A0ABQ2BVC6_9FLAO</name>
<comment type="caution">
    <text evidence="2">The sequence shown here is derived from an EMBL/GenBank/DDBJ whole genome shotgun (WGS) entry which is preliminary data.</text>
</comment>
<dbReference type="InterPro" id="IPR051783">
    <property type="entry name" value="NAD(P)-dependent_oxidoreduct"/>
</dbReference>
<feature type="domain" description="NAD(P)-binding" evidence="1">
    <location>
        <begin position="16"/>
        <end position="182"/>
    </location>
</feature>